<keyword evidence="3" id="KW-1185">Reference proteome</keyword>
<protein>
    <recommendedName>
        <fullName evidence="4">DUF19 domain-containing protein</fullName>
    </recommendedName>
</protein>
<organism evidence="3">
    <name type="scientific">Caenorhabditis brenneri</name>
    <name type="common">Nematode worm</name>
    <dbReference type="NCBI Taxonomy" id="135651"/>
    <lineage>
        <taxon>Eukaryota</taxon>
        <taxon>Metazoa</taxon>
        <taxon>Ecdysozoa</taxon>
        <taxon>Nematoda</taxon>
        <taxon>Chromadorea</taxon>
        <taxon>Rhabditida</taxon>
        <taxon>Rhabditina</taxon>
        <taxon>Rhabditomorpha</taxon>
        <taxon>Rhabditoidea</taxon>
        <taxon>Rhabditidae</taxon>
        <taxon>Peloderinae</taxon>
        <taxon>Caenorhabditis</taxon>
    </lineage>
</organism>
<dbReference type="AlphaFoldDB" id="G0NY85"/>
<feature type="chain" id="PRO_5003406006" description="DUF19 domain-containing protein" evidence="1">
    <location>
        <begin position="18"/>
        <end position="200"/>
    </location>
</feature>
<keyword evidence="1" id="KW-0732">Signal</keyword>
<accession>G0NY85</accession>
<feature type="signal peptide" evidence="1">
    <location>
        <begin position="1"/>
        <end position="17"/>
    </location>
</feature>
<gene>
    <name evidence="2" type="ORF">CAEBREN_19690</name>
</gene>
<reference evidence="3" key="1">
    <citation type="submission" date="2011-07" db="EMBL/GenBank/DDBJ databases">
        <authorList>
            <consortium name="Caenorhabditis brenneri Sequencing and Analysis Consortium"/>
            <person name="Wilson R.K."/>
        </authorList>
    </citation>
    <scope>NUCLEOTIDE SEQUENCE [LARGE SCALE GENOMIC DNA]</scope>
    <source>
        <strain evidence="3">PB2801</strain>
    </source>
</reference>
<evidence type="ECO:0000256" key="1">
    <source>
        <dbReference type="SAM" id="SignalP"/>
    </source>
</evidence>
<evidence type="ECO:0008006" key="4">
    <source>
        <dbReference type="Google" id="ProtNLM"/>
    </source>
</evidence>
<dbReference type="EMBL" id="GL379978">
    <property type="protein sequence ID" value="EGT39982.1"/>
    <property type="molecule type" value="Genomic_DNA"/>
</dbReference>
<name>G0NY85_CAEBE</name>
<dbReference type="PANTHER" id="PTHR34401">
    <property type="entry name" value="PROTEIN CBG12388-RELATED"/>
    <property type="match status" value="1"/>
</dbReference>
<sequence length="200" mass="23357">MRLIIFLSLFPLFYSEAIKQCLCKPYEKCLLKRGTGSEPVEKCFAKCEKIFPTCGFVSCMNQFIPDFNRIKQCSYASMNGIRGCTSQKLNVLSRRSMEEFRDIMITTIEEKIGDFDESRQFMNKKAAHQAECVFECLYPGRNSCTRKLKCDVYLPPEDEFFKSFYSCAEEKHFFSKSEQMYACISKLFVMTETEEPNRKS</sequence>
<dbReference type="InParanoid" id="G0NY85"/>
<dbReference type="Proteomes" id="UP000008068">
    <property type="component" value="Unassembled WGS sequence"/>
</dbReference>
<dbReference type="FunCoup" id="G0NY85">
    <property type="interactions" value="1168"/>
</dbReference>
<evidence type="ECO:0000313" key="3">
    <source>
        <dbReference type="Proteomes" id="UP000008068"/>
    </source>
</evidence>
<dbReference type="PANTHER" id="PTHR34401:SF4">
    <property type="entry name" value="DB DOMAIN-CONTAINING PROTEIN"/>
    <property type="match status" value="1"/>
</dbReference>
<dbReference type="eggNOG" id="ENOG502TGUP">
    <property type="taxonomic scope" value="Eukaryota"/>
</dbReference>
<dbReference type="OMA" id="ECLYPGR"/>
<proteinExistence type="predicted"/>
<dbReference type="HOGENOM" id="CLU_1361526_0_0_1"/>
<dbReference type="OrthoDB" id="5772279at2759"/>
<evidence type="ECO:0000313" key="2">
    <source>
        <dbReference type="EMBL" id="EGT39982.1"/>
    </source>
</evidence>